<evidence type="ECO:0000313" key="1">
    <source>
        <dbReference type="EMBL" id="SCY94314.1"/>
    </source>
</evidence>
<dbReference type="EMBL" id="FMVF01000019">
    <property type="protein sequence ID" value="SCY94314.1"/>
    <property type="molecule type" value="Genomic_DNA"/>
</dbReference>
<sequence>MKNTVIKFLEISPETYDDRLFQTWFNWCQKHAISDNNLQELLANAQLNKWFMKQHATLEKLFVQKYAAKLNPLSNPDRNLFNYQECVAKIFTHFPQAIMNGLHHTTEFPLKITEEIYAN</sequence>
<dbReference type="AlphaFoldDB" id="A0A1G5K1I0"/>
<reference evidence="1 2" key="1">
    <citation type="submission" date="2016-10" db="EMBL/GenBank/DDBJ databases">
        <authorList>
            <person name="de Groot N.N."/>
        </authorList>
    </citation>
    <scope>NUCLEOTIDE SEQUENCE [LARGE SCALE GENOMIC DNA]</scope>
    <source>
        <strain evidence="1 2">CGMCC 1.7031</strain>
    </source>
</reference>
<name>A0A1G5K1I0_9FLAO</name>
<keyword evidence="2" id="KW-1185">Reference proteome</keyword>
<dbReference type="Proteomes" id="UP000199354">
    <property type="component" value="Unassembled WGS sequence"/>
</dbReference>
<dbReference type="STRING" id="490189.SAMN02927903_03019"/>
<organism evidence="1 2">
    <name type="scientific">Flavobacterium caeni</name>
    <dbReference type="NCBI Taxonomy" id="490189"/>
    <lineage>
        <taxon>Bacteria</taxon>
        <taxon>Pseudomonadati</taxon>
        <taxon>Bacteroidota</taxon>
        <taxon>Flavobacteriia</taxon>
        <taxon>Flavobacteriales</taxon>
        <taxon>Flavobacteriaceae</taxon>
        <taxon>Flavobacterium</taxon>
    </lineage>
</organism>
<accession>A0A1G5K1I0</accession>
<proteinExistence type="predicted"/>
<dbReference type="OrthoDB" id="1367030at2"/>
<evidence type="ECO:0000313" key="2">
    <source>
        <dbReference type="Proteomes" id="UP000199354"/>
    </source>
</evidence>
<protein>
    <submittedName>
        <fullName evidence="1">Uncharacterized protein</fullName>
    </submittedName>
</protein>
<dbReference type="RefSeq" id="WP_091146152.1">
    <property type="nucleotide sequence ID" value="NZ_FMVF01000019.1"/>
</dbReference>
<gene>
    <name evidence="1" type="ORF">SAMN02927903_03019</name>
</gene>